<sequence length="182" mass="18612">MAAVAPANPILTLSVPPVFNADSTTLPAVILGVDSEGRTTYAVEQDLIETGSTTIPLTATLVEAADYASYTFSVSTEGLNLVVGFDCDLENDNAICSGLDDSSQLATATLSSLEPFIIEVVSTAAGVSPTSPPSTSSPQETNKSQSSAPPSQSSTKPNSSSRSFGSISGALVCLVLVAHWLL</sequence>
<keyword evidence="3" id="KW-1185">Reference proteome</keyword>
<name>A0A8H6XRE5_9AGAR</name>
<proteinExistence type="predicted"/>
<gene>
    <name evidence="2" type="ORF">MSAN_01911400</name>
</gene>
<organism evidence="2 3">
    <name type="scientific">Mycena sanguinolenta</name>
    <dbReference type="NCBI Taxonomy" id="230812"/>
    <lineage>
        <taxon>Eukaryota</taxon>
        <taxon>Fungi</taxon>
        <taxon>Dikarya</taxon>
        <taxon>Basidiomycota</taxon>
        <taxon>Agaricomycotina</taxon>
        <taxon>Agaricomycetes</taxon>
        <taxon>Agaricomycetidae</taxon>
        <taxon>Agaricales</taxon>
        <taxon>Marasmiineae</taxon>
        <taxon>Mycenaceae</taxon>
        <taxon>Mycena</taxon>
    </lineage>
</organism>
<reference evidence="2" key="1">
    <citation type="submission" date="2020-05" db="EMBL/GenBank/DDBJ databases">
        <title>Mycena genomes resolve the evolution of fungal bioluminescence.</title>
        <authorList>
            <person name="Tsai I.J."/>
        </authorList>
    </citation>
    <scope>NUCLEOTIDE SEQUENCE</scope>
    <source>
        <strain evidence="2">160909Yilan</strain>
    </source>
</reference>
<evidence type="ECO:0000256" key="1">
    <source>
        <dbReference type="SAM" id="MobiDB-lite"/>
    </source>
</evidence>
<evidence type="ECO:0000313" key="2">
    <source>
        <dbReference type="EMBL" id="KAF7345344.1"/>
    </source>
</evidence>
<evidence type="ECO:0000313" key="3">
    <source>
        <dbReference type="Proteomes" id="UP000623467"/>
    </source>
</evidence>
<feature type="compositionally biased region" description="Low complexity" evidence="1">
    <location>
        <begin position="133"/>
        <end position="164"/>
    </location>
</feature>
<dbReference type="Proteomes" id="UP000623467">
    <property type="component" value="Unassembled WGS sequence"/>
</dbReference>
<dbReference type="OrthoDB" id="4991875at2759"/>
<accession>A0A8H6XRE5</accession>
<dbReference type="EMBL" id="JACAZH010000020">
    <property type="protein sequence ID" value="KAF7345344.1"/>
    <property type="molecule type" value="Genomic_DNA"/>
</dbReference>
<dbReference type="AlphaFoldDB" id="A0A8H6XRE5"/>
<feature type="region of interest" description="Disordered" evidence="1">
    <location>
        <begin position="127"/>
        <end position="164"/>
    </location>
</feature>
<protein>
    <submittedName>
        <fullName evidence="2">Uncharacterized protein</fullName>
    </submittedName>
</protein>
<comment type="caution">
    <text evidence="2">The sequence shown here is derived from an EMBL/GenBank/DDBJ whole genome shotgun (WGS) entry which is preliminary data.</text>
</comment>